<dbReference type="EMBL" id="AYYR01000067">
    <property type="protein sequence ID" value="KRM74867.1"/>
    <property type="molecule type" value="Genomic_DNA"/>
</dbReference>
<dbReference type="InterPro" id="IPR013320">
    <property type="entry name" value="ConA-like_dom_sf"/>
</dbReference>
<evidence type="ECO:0000256" key="3">
    <source>
        <dbReference type="SAM" id="SignalP"/>
    </source>
</evidence>
<dbReference type="Proteomes" id="UP000051845">
    <property type="component" value="Unassembled WGS sequence"/>
</dbReference>
<dbReference type="Gene3D" id="2.60.120.200">
    <property type="match status" value="1"/>
</dbReference>
<sequence>MLIEVAKTPPKILLELKPSMKSRVLASLLLCSATLLSTTVPAVAAVTTATPTPTNQIPNRQLLPNPFSNISFESGKPIDTTGQFKTMTPSGAPKIMSDDSIDGKVVSFDGRSAYQLPVANAQYDKLKNGMSIEAFFKYDSKGSTTGEHDIFSNQQSGGLGLGLEGNKLTFYAHVGGGYKQPNTPLKTDKWLHAVGVIDKQAGKVKLYVNGKLVDEKTATGDLKLAQGSNINHFVLGGDSTNGGVESLMTGLVKSARLYDHVLSADEVKNLNTSAQTAVHHDKQVAQAFESRLVGAGDIVGGHTYSLNVHTRQMGKGDIDQLGYDVTYDPGRFSFVSADQTLGGKQTTVTETAPGHLHIDSSASFSEAGFRDFAKTRLARIKLRAKTVKAGTSEKAIIKFGNATASMAGAPVTGLKMQQDGQQAVQIHGMATLDYNGDGIIGAGDIALAPADKKAEVAHKAVIRPYKHVIVLTTDGGGNPWDPKGMYYTTGRDPKWTTDPNVLAKRKNTYTMTLFNKQFAMSTSAHSVLPAISAQNYLSMLHGLPWNTMDKDYQATNTTAGENYFADFDKTVAKYPSVFKVLQQANPTQSAAAFAEWTPILNGITEPDAVVNTQPSASLKSFDDVADYIGTDDFKNTALTYMQSDYMDHTGHSKGWYNDNYWNEYAKYDELFKTVMEKLEKTGHIHDTLVIANADHGGKGTTHGQDATEPNTNIFMAFGGETVDNGRHLEGGSNADVSSLILNALHVAQPSSMTGKVFDSSAFLDQTDLVKKNRNVETIKVTSTPHYANVHLTAKDQELKTADMRIDLAGRTVDKITTPAGTKIIRQTIENNVLSLTLGFDQQPAKDDVATIKFNPGADQTSAVKIKEAMVGTAAGKEVLVDLLNDQSTTDPQQPETPDNINNSLRGLEIYATKTIGFYKQAASRHPQLYRWYERKSQTNWPKFTIIKQVKTRHGVWYQVCDNNRGRTHNKIGYLKANSHALTTAYYTTTPRRIIVIAKQGVRSYRDTSMHHHGKHIRRYAILRVKRLIKTNNQVLLQLNNGQYITADKHMTKALR</sequence>
<keyword evidence="2" id="KW-1015">Disulfide bond</keyword>
<dbReference type="InterPro" id="IPR006558">
    <property type="entry name" value="LamG-like"/>
</dbReference>
<protein>
    <submittedName>
        <fullName evidence="5">Cell surface protein</fullName>
    </submittedName>
</protein>
<dbReference type="PATRIC" id="fig|1423733.4.peg.2935"/>
<dbReference type="Pfam" id="PF19087">
    <property type="entry name" value="DUF5776"/>
    <property type="match status" value="1"/>
</dbReference>
<dbReference type="InterPro" id="IPR044081">
    <property type="entry name" value="DUF5776"/>
</dbReference>
<dbReference type="PROSITE" id="PS00018">
    <property type="entry name" value="EF_HAND_1"/>
    <property type="match status" value="1"/>
</dbReference>
<evidence type="ECO:0000256" key="2">
    <source>
        <dbReference type="ARBA" id="ARBA00023157"/>
    </source>
</evidence>
<reference evidence="5 6" key="1">
    <citation type="journal article" date="2015" name="Genome Announc.">
        <title>Expanding the biotechnology potential of lactobacilli through comparative genomics of 213 strains and associated genera.</title>
        <authorList>
            <person name="Sun Z."/>
            <person name="Harris H.M."/>
            <person name="McCann A."/>
            <person name="Guo C."/>
            <person name="Argimon S."/>
            <person name="Zhang W."/>
            <person name="Yang X."/>
            <person name="Jeffery I.B."/>
            <person name="Cooney J.C."/>
            <person name="Kagawa T.F."/>
            <person name="Liu W."/>
            <person name="Song Y."/>
            <person name="Salvetti E."/>
            <person name="Wrobel A."/>
            <person name="Rasinkangas P."/>
            <person name="Parkhill J."/>
            <person name="Rea M.C."/>
            <person name="O'Sullivan O."/>
            <person name="Ritari J."/>
            <person name="Douillard F.P."/>
            <person name="Paul Ross R."/>
            <person name="Yang R."/>
            <person name="Briner A.E."/>
            <person name="Felis G.E."/>
            <person name="de Vos W.M."/>
            <person name="Barrangou R."/>
            <person name="Klaenhammer T.R."/>
            <person name="Caufield P.W."/>
            <person name="Cui Y."/>
            <person name="Zhang H."/>
            <person name="O'Toole P.W."/>
        </authorList>
    </citation>
    <scope>NUCLEOTIDE SEQUENCE [LARGE SCALE GENOMIC DNA]</scope>
    <source>
        <strain evidence="5 6">DSM 20515</strain>
    </source>
</reference>
<dbReference type="AlphaFoldDB" id="A0A0R2BH36"/>
<gene>
    <name evidence="5" type="ORF">FC82_GL002810</name>
</gene>
<dbReference type="InterPro" id="IPR017850">
    <property type="entry name" value="Alkaline_phosphatase_core_sf"/>
</dbReference>
<accession>A0A0R2BH36</accession>
<name>A0A0R2BH36_SECCO</name>
<organism evidence="5 6">
    <name type="scientific">Secundilactobacillus collinoides DSM 20515 = JCM 1123</name>
    <dbReference type="NCBI Taxonomy" id="1423733"/>
    <lineage>
        <taxon>Bacteria</taxon>
        <taxon>Bacillati</taxon>
        <taxon>Bacillota</taxon>
        <taxon>Bacilli</taxon>
        <taxon>Lactobacillales</taxon>
        <taxon>Lactobacillaceae</taxon>
        <taxon>Secundilactobacillus</taxon>
    </lineage>
</organism>
<evidence type="ECO:0000256" key="1">
    <source>
        <dbReference type="ARBA" id="ARBA00022729"/>
    </source>
</evidence>
<dbReference type="InterPro" id="IPR002591">
    <property type="entry name" value="Phosphodiest/P_Trfase"/>
</dbReference>
<feature type="signal peptide" evidence="3">
    <location>
        <begin position="1"/>
        <end position="44"/>
    </location>
</feature>
<evidence type="ECO:0000313" key="6">
    <source>
        <dbReference type="Proteomes" id="UP000051845"/>
    </source>
</evidence>
<dbReference type="Gene3D" id="3.40.720.10">
    <property type="entry name" value="Alkaline Phosphatase, subunit A"/>
    <property type="match status" value="1"/>
</dbReference>
<feature type="chain" id="PRO_5006415370" evidence="3">
    <location>
        <begin position="45"/>
        <end position="1055"/>
    </location>
</feature>
<feature type="domain" description="LamG-like jellyroll fold" evidence="4">
    <location>
        <begin position="128"/>
        <end position="265"/>
    </location>
</feature>
<evidence type="ECO:0000313" key="5">
    <source>
        <dbReference type="EMBL" id="KRM74867.1"/>
    </source>
</evidence>
<dbReference type="SUPFAM" id="SSF49899">
    <property type="entry name" value="Concanavalin A-like lectins/glucanases"/>
    <property type="match status" value="1"/>
</dbReference>
<proteinExistence type="predicted"/>
<dbReference type="InterPro" id="IPR018247">
    <property type="entry name" value="EF_Hand_1_Ca_BS"/>
</dbReference>
<keyword evidence="1 3" id="KW-0732">Signal</keyword>
<dbReference type="SMART" id="SM00560">
    <property type="entry name" value="LamGL"/>
    <property type="match status" value="1"/>
</dbReference>
<comment type="caution">
    <text evidence="5">The sequence shown here is derived from an EMBL/GenBank/DDBJ whole genome shotgun (WGS) entry which is preliminary data.</text>
</comment>
<dbReference type="Pfam" id="PF13385">
    <property type="entry name" value="Laminin_G_3"/>
    <property type="match status" value="1"/>
</dbReference>
<dbReference type="SUPFAM" id="SSF53649">
    <property type="entry name" value="Alkaline phosphatase-like"/>
    <property type="match status" value="1"/>
</dbReference>
<dbReference type="Gene3D" id="2.60.40.680">
    <property type="match status" value="1"/>
</dbReference>
<evidence type="ECO:0000259" key="4">
    <source>
        <dbReference type="SMART" id="SM00560"/>
    </source>
</evidence>
<dbReference type="Pfam" id="PF01663">
    <property type="entry name" value="Phosphodiest"/>
    <property type="match status" value="1"/>
</dbReference>